<accession>A0A3L9YJ68</accession>
<dbReference type="GO" id="GO:0032259">
    <property type="term" value="P:methylation"/>
    <property type="evidence" value="ECO:0007669"/>
    <property type="project" value="UniProtKB-KW"/>
</dbReference>
<dbReference type="Proteomes" id="UP000271339">
    <property type="component" value="Unassembled WGS sequence"/>
</dbReference>
<keyword evidence="2" id="KW-0489">Methyltransferase</keyword>
<dbReference type="Pfam" id="PF08241">
    <property type="entry name" value="Methyltransf_11"/>
    <property type="match status" value="1"/>
</dbReference>
<dbReference type="CDD" id="cd02440">
    <property type="entry name" value="AdoMet_MTases"/>
    <property type="match status" value="1"/>
</dbReference>
<dbReference type="OrthoDB" id="3896938at2"/>
<feature type="domain" description="Methyltransferase type 11" evidence="1">
    <location>
        <begin position="76"/>
        <end position="122"/>
    </location>
</feature>
<dbReference type="InterPro" id="IPR029063">
    <property type="entry name" value="SAM-dependent_MTases_sf"/>
</dbReference>
<dbReference type="SUPFAM" id="SSF53335">
    <property type="entry name" value="S-adenosyl-L-methionine-dependent methyltransferases"/>
    <property type="match status" value="1"/>
</dbReference>
<protein>
    <submittedName>
        <fullName evidence="2">Putative SAM-dependent methyltransferase</fullName>
    </submittedName>
</protein>
<evidence type="ECO:0000313" key="2">
    <source>
        <dbReference type="EMBL" id="RMA57978.1"/>
    </source>
</evidence>
<evidence type="ECO:0000313" key="3">
    <source>
        <dbReference type="Proteomes" id="UP000271339"/>
    </source>
</evidence>
<dbReference type="AlphaFoldDB" id="A0A3L9YJ68"/>
<evidence type="ECO:0000259" key="1">
    <source>
        <dbReference type="Pfam" id="PF08241"/>
    </source>
</evidence>
<keyword evidence="2" id="KW-0808">Transferase</keyword>
<organism evidence="2 3">
    <name type="scientific">Ulvibacter antarcticus</name>
    <dbReference type="NCBI Taxonomy" id="442714"/>
    <lineage>
        <taxon>Bacteria</taxon>
        <taxon>Pseudomonadati</taxon>
        <taxon>Bacteroidota</taxon>
        <taxon>Flavobacteriia</taxon>
        <taxon>Flavobacteriales</taxon>
        <taxon>Flavobacteriaceae</taxon>
        <taxon>Ulvibacter</taxon>
    </lineage>
</organism>
<proteinExistence type="predicted"/>
<dbReference type="EMBL" id="REFC01000014">
    <property type="protein sequence ID" value="RMA57978.1"/>
    <property type="molecule type" value="Genomic_DNA"/>
</dbReference>
<reference evidence="2 3" key="1">
    <citation type="submission" date="2018-10" db="EMBL/GenBank/DDBJ databases">
        <title>Genomic Encyclopedia of Archaeal and Bacterial Type Strains, Phase II (KMG-II): from individual species to whole genera.</title>
        <authorList>
            <person name="Goeker M."/>
        </authorList>
    </citation>
    <scope>NUCLEOTIDE SEQUENCE [LARGE SCALE GENOMIC DNA]</scope>
    <source>
        <strain evidence="2 3">DSM 23424</strain>
    </source>
</reference>
<dbReference type="RefSeq" id="WP_121908321.1">
    <property type="nucleotide sequence ID" value="NZ_REFC01000014.1"/>
</dbReference>
<comment type="caution">
    <text evidence="2">The sequence shown here is derived from an EMBL/GenBank/DDBJ whole genome shotgun (WGS) entry which is preliminary data.</text>
</comment>
<sequence length="245" mass="28379">MKETIKNLLKFSVYGAYSDGRTKKKTREKLNSQKTIISNYISNHKVKKLQIGCGANIYEGWLNTDLQSKESIAFLDAGNIFPMESETFDYIYSEHLFEHLTADQQINMLSEGARILKKGGIMRIATPSLDFLFNLYENPQTDMHSEYTEWTVNHSPYLQSVKEKVENKESHYCYVINNFFKAWGHQMIHNFKSLERLALQYGYKNVSSCKVGESTDEHLKNVERHGTVIPSKMNLLETMVVELIK</sequence>
<dbReference type="Gene3D" id="3.40.50.150">
    <property type="entry name" value="Vaccinia Virus protein VP39"/>
    <property type="match status" value="1"/>
</dbReference>
<dbReference type="InterPro" id="IPR013216">
    <property type="entry name" value="Methyltransf_11"/>
</dbReference>
<name>A0A3L9YJ68_9FLAO</name>
<gene>
    <name evidence="2" type="ORF">BXY75_2786</name>
</gene>
<dbReference type="GO" id="GO:0008757">
    <property type="term" value="F:S-adenosylmethionine-dependent methyltransferase activity"/>
    <property type="evidence" value="ECO:0007669"/>
    <property type="project" value="InterPro"/>
</dbReference>
<keyword evidence="3" id="KW-1185">Reference proteome</keyword>